<evidence type="ECO:0000313" key="2">
    <source>
        <dbReference type="Proteomes" id="UP000461595"/>
    </source>
</evidence>
<comment type="caution">
    <text evidence="1">The sequence shown here is derived from an EMBL/GenBank/DDBJ whole genome shotgun (WGS) entry which is preliminary data.</text>
</comment>
<name>A0A7X3G7L1_9STRE</name>
<dbReference type="AlphaFoldDB" id="A0A7X3G7L1"/>
<organism evidence="1 2">
    <name type="scientific">Streptococcus danieliae</name>
    <dbReference type="NCBI Taxonomy" id="747656"/>
    <lineage>
        <taxon>Bacteria</taxon>
        <taxon>Bacillati</taxon>
        <taxon>Bacillota</taxon>
        <taxon>Bacilli</taxon>
        <taxon>Lactobacillales</taxon>
        <taxon>Streptococcaceae</taxon>
        <taxon>Streptococcus</taxon>
    </lineage>
</organism>
<dbReference type="RefSeq" id="WP_160332437.1">
    <property type="nucleotide sequence ID" value="NZ_CATKDJ010000176.1"/>
</dbReference>
<accession>A0A7X3G7L1</accession>
<dbReference type="EMBL" id="WSRS01000016">
    <property type="protein sequence ID" value="MVX58618.1"/>
    <property type="molecule type" value="Genomic_DNA"/>
</dbReference>
<gene>
    <name evidence="1" type="ORF">E5983_02995</name>
</gene>
<proteinExistence type="predicted"/>
<protein>
    <submittedName>
        <fullName evidence="1">Uncharacterized protein</fullName>
    </submittedName>
</protein>
<reference evidence="1 2" key="1">
    <citation type="submission" date="2019-12" db="EMBL/GenBank/DDBJ databases">
        <title>Microbes associate with the intestines of laboratory mice.</title>
        <authorList>
            <person name="Navarre W."/>
            <person name="Wong E."/>
        </authorList>
    </citation>
    <scope>NUCLEOTIDE SEQUENCE [LARGE SCALE GENOMIC DNA]</scope>
    <source>
        <strain evidence="1 2">NM51_B2-22</strain>
    </source>
</reference>
<sequence length="87" mass="9564">MKKLLSVLALAVLVLGGWLLFESNQASQSGSNSFQLFGSVNLENDQGEEEVEEDTGSSEEDDAFGKFIEEHKTPLSKRIVIEDSSEK</sequence>
<evidence type="ECO:0000313" key="1">
    <source>
        <dbReference type="EMBL" id="MVX58618.1"/>
    </source>
</evidence>
<dbReference type="Proteomes" id="UP000461595">
    <property type="component" value="Unassembled WGS sequence"/>
</dbReference>